<evidence type="ECO:0000313" key="3">
    <source>
        <dbReference type="Proteomes" id="UP000053664"/>
    </source>
</evidence>
<evidence type="ECO:0000313" key="2">
    <source>
        <dbReference type="EMBL" id="EPQ26084.1"/>
    </source>
</evidence>
<protein>
    <submittedName>
        <fullName evidence="2">Uncharacterized protein</fullName>
    </submittedName>
</protein>
<dbReference type="OrthoDB" id="548474at2759"/>
<organism evidence="2 3">
    <name type="scientific">Pseudozyma flocculosa PF-1</name>
    <dbReference type="NCBI Taxonomy" id="1277687"/>
    <lineage>
        <taxon>Eukaryota</taxon>
        <taxon>Fungi</taxon>
        <taxon>Dikarya</taxon>
        <taxon>Basidiomycota</taxon>
        <taxon>Ustilaginomycotina</taxon>
        <taxon>Ustilaginomycetes</taxon>
        <taxon>Ustilaginales</taxon>
        <taxon>Ustilaginaceae</taxon>
        <taxon>Pseudozyma</taxon>
    </lineage>
</organism>
<proteinExistence type="predicted"/>
<dbReference type="AlphaFoldDB" id="A0A061H1T6"/>
<dbReference type="RefSeq" id="XP_007882024.1">
    <property type="nucleotide sequence ID" value="XM_007883833.1"/>
</dbReference>
<sequence>MPLILPESTNLPTVVNDTADVSHDALRALSPDTIVHEIKRLQDSVARLRDSNHQIQQFVTNDPDAADLSTHDRQQLHTACHDNLGTISKQQGLIERLVGVLSEQRGDPRAAAHYAAQAPAQQAASTQPATDPPQTESQPEAPAASGVYL</sequence>
<feature type="compositionally biased region" description="Low complexity" evidence="1">
    <location>
        <begin position="111"/>
        <end position="135"/>
    </location>
</feature>
<dbReference type="EMBL" id="KE361647">
    <property type="protein sequence ID" value="EPQ26084.1"/>
    <property type="molecule type" value="Genomic_DNA"/>
</dbReference>
<dbReference type="HOGENOM" id="CLU_131651_0_0_1"/>
<dbReference type="GeneID" id="19320370"/>
<feature type="region of interest" description="Disordered" evidence="1">
    <location>
        <begin position="106"/>
        <end position="149"/>
    </location>
</feature>
<name>A0A061H1T6_9BASI</name>
<dbReference type="eggNOG" id="ENOG502RWSV">
    <property type="taxonomic scope" value="Eukaryota"/>
</dbReference>
<accession>A0A061H1T6</accession>
<gene>
    <name evidence="2" type="ORF">PFL1_06292</name>
</gene>
<dbReference type="KEGG" id="pfp:PFL1_06292"/>
<reference evidence="2 3" key="1">
    <citation type="journal article" date="2013" name="Plant Cell">
        <title>The transition from a phytopathogenic smut ancestor to an anamorphic biocontrol agent deciphered by comparative whole-genome analysis.</title>
        <authorList>
            <person name="Lefebvre F."/>
            <person name="Joly D.L."/>
            <person name="Labbe C."/>
            <person name="Teichmann B."/>
            <person name="Linning R."/>
            <person name="Belzile F."/>
            <person name="Bakkeren G."/>
            <person name="Belanger R.R."/>
        </authorList>
    </citation>
    <scope>NUCLEOTIDE SEQUENCE [LARGE SCALE GENOMIC DNA]</scope>
    <source>
        <strain evidence="2 3">PF-1</strain>
    </source>
</reference>
<dbReference type="Proteomes" id="UP000053664">
    <property type="component" value="Unassembled WGS sequence"/>
</dbReference>
<evidence type="ECO:0000256" key="1">
    <source>
        <dbReference type="SAM" id="MobiDB-lite"/>
    </source>
</evidence>